<comment type="caution">
    <text evidence="1">The sequence shown here is derived from an EMBL/GenBank/DDBJ whole genome shotgun (WGS) entry which is preliminary data.</text>
</comment>
<evidence type="ECO:0000313" key="2">
    <source>
        <dbReference type="Proteomes" id="UP000664417"/>
    </source>
</evidence>
<dbReference type="RefSeq" id="WP_207861702.1">
    <property type="nucleotide sequence ID" value="NZ_JAFREP010000027.1"/>
</dbReference>
<dbReference type="AlphaFoldDB" id="A0A8J7QCR7"/>
<accession>A0A8J7QCR7</accession>
<name>A0A8J7QCR7_9BACT</name>
<protein>
    <submittedName>
        <fullName evidence="1">Uncharacterized protein</fullName>
    </submittedName>
</protein>
<proteinExistence type="predicted"/>
<sequence>MRFPLFLFRIMSGWDCEQWFGIRFLARILGWNEDGRFCVAALFGWVTPRMMPSLRLSFRWLDEKDRDEIIPIEPERPMRTAYRSEEPV</sequence>
<dbReference type="Proteomes" id="UP000664417">
    <property type="component" value="Unassembled WGS sequence"/>
</dbReference>
<dbReference type="EMBL" id="JAFREP010000027">
    <property type="protein sequence ID" value="MBO1321729.1"/>
    <property type="molecule type" value="Genomic_DNA"/>
</dbReference>
<keyword evidence="2" id="KW-1185">Reference proteome</keyword>
<reference evidence="1" key="1">
    <citation type="submission" date="2021-03" db="EMBL/GenBank/DDBJ databases">
        <authorList>
            <person name="Wang G."/>
        </authorList>
    </citation>
    <scope>NUCLEOTIDE SEQUENCE</scope>
    <source>
        <strain evidence="1">KCTC 12899</strain>
    </source>
</reference>
<evidence type="ECO:0000313" key="1">
    <source>
        <dbReference type="EMBL" id="MBO1321729.1"/>
    </source>
</evidence>
<organism evidence="1 2">
    <name type="scientific">Acanthopleuribacter pedis</name>
    <dbReference type="NCBI Taxonomy" id="442870"/>
    <lineage>
        <taxon>Bacteria</taxon>
        <taxon>Pseudomonadati</taxon>
        <taxon>Acidobacteriota</taxon>
        <taxon>Holophagae</taxon>
        <taxon>Acanthopleuribacterales</taxon>
        <taxon>Acanthopleuribacteraceae</taxon>
        <taxon>Acanthopleuribacter</taxon>
    </lineage>
</organism>
<gene>
    <name evidence="1" type="ORF">J3U88_24840</name>
</gene>